<comment type="caution">
    <text evidence="1">The sequence shown here is derived from an EMBL/GenBank/DDBJ whole genome shotgun (WGS) entry which is preliminary data.</text>
</comment>
<reference evidence="1" key="1">
    <citation type="submission" date="2019-08" db="EMBL/GenBank/DDBJ databases">
        <authorList>
            <person name="Kucharzyk K."/>
            <person name="Murdoch R.W."/>
            <person name="Higgins S."/>
            <person name="Loffler F."/>
        </authorList>
    </citation>
    <scope>NUCLEOTIDE SEQUENCE</scope>
</reference>
<dbReference type="EMBL" id="VSSQ01063825">
    <property type="protein sequence ID" value="MPN16827.1"/>
    <property type="molecule type" value="Genomic_DNA"/>
</dbReference>
<protein>
    <submittedName>
        <fullName evidence="1">Uncharacterized protein</fullName>
    </submittedName>
</protein>
<proteinExistence type="predicted"/>
<sequence>MGTEAEVIDRGRLEAAGIDLDREVLGCGGAALAARHDGGERRVAGQLPLHGNVHLVAGGRGDAGPEHHAVGQRVAAGQAMGEADLGDGWLRRRLAVIAAAAGRERQHGHGAGSPGHLAHKAAAVQVAGFGGGVFEQIVQRRLAGFVGHGAFIADKNASVASVHDVAVKRRTAGAGTVCRHQ</sequence>
<name>A0A645FQX3_9ZZZZ</name>
<dbReference type="AlphaFoldDB" id="A0A645FQX3"/>
<accession>A0A645FQX3</accession>
<gene>
    <name evidence="1" type="ORF">SDC9_164174</name>
</gene>
<evidence type="ECO:0000313" key="1">
    <source>
        <dbReference type="EMBL" id="MPN16827.1"/>
    </source>
</evidence>
<organism evidence="1">
    <name type="scientific">bioreactor metagenome</name>
    <dbReference type="NCBI Taxonomy" id="1076179"/>
    <lineage>
        <taxon>unclassified sequences</taxon>
        <taxon>metagenomes</taxon>
        <taxon>ecological metagenomes</taxon>
    </lineage>
</organism>